<organism evidence="1 2">
    <name type="scientific">Taxus chinensis</name>
    <name type="common">Chinese yew</name>
    <name type="synonym">Taxus wallichiana var. chinensis</name>
    <dbReference type="NCBI Taxonomy" id="29808"/>
    <lineage>
        <taxon>Eukaryota</taxon>
        <taxon>Viridiplantae</taxon>
        <taxon>Streptophyta</taxon>
        <taxon>Embryophyta</taxon>
        <taxon>Tracheophyta</taxon>
        <taxon>Spermatophyta</taxon>
        <taxon>Pinopsida</taxon>
        <taxon>Pinidae</taxon>
        <taxon>Conifers II</taxon>
        <taxon>Cupressales</taxon>
        <taxon>Taxaceae</taxon>
        <taxon>Taxus</taxon>
    </lineage>
</organism>
<accession>A0AA38GUJ5</accession>
<dbReference type="AlphaFoldDB" id="A0AA38GUJ5"/>
<sequence length="56" mass="6453">INLRVRVSIRIGIIIKHAMTRMKDILKEVVAEVKDTMVDLESEAMVVDEVSFLMEH</sequence>
<proteinExistence type="predicted"/>
<dbReference type="Proteomes" id="UP000824469">
    <property type="component" value="Unassembled WGS sequence"/>
</dbReference>
<reference evidence="1 2" key="1">
    <citation type="journal article" date="2021" name="Nat. Plants">
        <title>The Taxus genome provides insights into paclitaxel biosynthesis.</title>
        <authorList>
            <person name="Xiong X."/>
            <person name="Gou J."/>
            <person name="Liao Q."/>
            <person name="Li Y."/>
            <person name="Zhou Q."/>
            <person name="Bi G."/>
            <person name="Li C."/>
            <person name="Du R."/>
            <person name="Wang X."/>
            <person name="Sun T."/>
            <person name="Guo L."/>
            <person name="Liang H."/>
            <person name="Lu P."/>
            <person name="Wu Y."/>
            <person name="Zhang Z."/>
            <person name="Ro D.K."/>
            <person name="Shang Y."/>
            <person name="Huang S."/>
            <person name="Yan J."/>
        </authorList>
    </citation>
    <scope>NUCLEOTIDE SEQUENCE [LARGE SCALE GENOMIC DNA]</scope>
    <source>
        <strain evidence="1">Ta-2019</strain>
    </source>
</reference>
<protein>
    <submittedName>
        <fullName evidence="1">Uncharacterized protein</fullName>
    </submittedName>
</protein>
<evidence type="ECO:0000313" key="1">
    <source>
        <dbReference type="EMBL" id="KAH9329138.1"/>
    </source>
</evidence>
<dbReference type="EMBL" id="JAHRHJ020000001">
    <property type="protein sequence ID" value="KAH9329138.1"/>
    <property type="molecule type" value="Genomic_DNA"/>
</dbReference>
<comment type="caution">
    <text evidence="1">The sequence shown here is derived from an EMBL/GenBank/DDBJ whole genome shotgun (WGS) entry which is preliminary data.</text>
</comment>
<feature type="non-terminal residue" evidence="1">
    <location>
        <position position="1"/>
    </location>
</feature>
<evidence type="ECO:0000313" key="2">
    <source>
        <dbReference type="Proteomes" id="UP000824469"/>
    </source>
</evidence>
<name>A0AA38GUJ5_TAXCH</name>
<feature type="non-terminal residue" evidence="1">
    <location>
        <position position="56"/>
    </location>
</feature>
<gene>
    <name evidence="1" type="ORF">KI387_001246</name>
</gene>
<keyword evidence="2" id="KW-1185">Reference proteome</keyword>